<dbReference type="Gene3D" id="3.90.420.10">
    <property type="entry name" value="Oxidoreductase, molybdopterin-binding domain"/>
    <property type="match status" value="1"/>
</dbReference>
<feature type="region of interest" description="Disordered" evidence="1">
    <location>
        <begin position="409"/>
        <end position="447"/>
    </location>
</feature>
<dbReference type="PRINTS" id="PR00407">
    <property type="entry name" value="EUMOPTERIN"/>
</dbReference>
<dbReference type="InterPro" id="IPR008335">
    <property type="entry name" value="Mopterin_OxRdtase_euk"/>
</dbReference>
<evidence type="ECO:0000256" key="1">
    <source>
        <dbReference type="SAM" id="MobiDB-lite"/>
    </source>
</evidence>
<evidence type="ECO:0000313" key="3">
    <source>
        <dbReference type="EMBL" id="QES28725.1"/>
    </source>
</evidence>
<proteinExistence type="predicted"/>
<dbReference type="GO" id="GO:0043546">
    <property type="term" value="F:molybdopterin cofactor binding"/>
    <property type="evidence" value="ECO:0007669"/>
    <property type="project" value="TreeGrafter"/>
</dbReference>
<feature type="domain" description="Oxidoreductase molybdopterin-binding" evidence="2">
    <location>
        <begin position="145"/>
        <end position="305"/>
    </location>
</feature>
<dbReference type="SUPFAM" id="SSF81296">
    <property type="entry name" value="E set domains"/>
    <property type="match status" value="1"/>
</dbReference>
<gene>
    <name evidence="3" type="ORF">DEJ47_21865</name>
</gene>
<keyword evidence="4" id="KW-1185">Reference proteome</keyword>
<dbReference type="InterPro" id="IPR000572">
    <property type="entry name" value="OxRdtase_Mopterin-bd_dom"/>
</dbReference>
<dbReference type="GO" id="GO:0008482">
    <property type="term" value="F:sulfite oxidase activity"/>
    <property type="evidence" value="ECO:0007669"/>
    <property type="project" value="TreeGrafter"/>
</dbReference>
<dbReference type="GO" id="GO:0020037">
    <property type="term" value="F:heme binding"/>
    <property type="evidence" value="ECO:0007669"/>
    <property type="project" value="TreeGrafter"/>
</dbReference>
<dbReference type="Proteomes" id="UP000323046">
    <property type="component" value="Chromosome"/>
</dbReference>
<feature type="region of interest" description="Disordered" evidence="1">
    <location>
        <begin position="1"/>
        <end position="132"/>
    </location>
</feature>
<dbReference type="Pfam" id="PF00174">
    <property type="entry name" value="Oxidored_molyb"/>
    <property type="match status" value="1"/>
</dbReference>
<dbReference type="SUPFAM" id="SSF56524">
    <property type="entry name" value="Oxidoreductase molybdopterin-binding domain"/>
    <property type="match status" value="1"/>
</dbReference>
<organism evidence="3 4">
    <name type="scientific">Streptomyces venezuelae</name>
    <dbReference type="NCBI Taxonomy" id="54571"/>
    <lineage>
        <taxon>Bacteria</taxon>
        <taxon>Bacillati</taxon>
        <taxon>Actinomycetota</taxon>
        <taxon>Actinomycetes</taxon>
        <taxon>Kitasatosporales</taxon>
        <taxon>Streptomycetaceae</taxon>
        <taxon>Streptomyces</taxon>
    </lineage>
</organism>
<dbReference type="PANTHER" id="PTHR19372:SF7">
    <property type="entry name" value="SULFITE OXIDASE, MITOCHONDRIAL"/>
    <property type="match status" value="1"/>
</dbReference>
<feature type="compositionally biased region" description="Low complexity" evidence="1">
    <location>
        <begin position="91"/>
        <end position="110"/>
    </location>
</feature>
<dbReference type="Gene3D" id="2.60.40.650">
    <property type="match status" value="1"/>
</dbReference>
<evidence type="ECO:0000313" key="4">
    <source>
        <dbReference type="Proteomes" id="UP000323046"/>
    </source>
</evidence>
<dbReference type="EMBL" id="CP029193">
    <property type="protein sequence ID" value="QES28725.1"/>
    <property type="molecule type" value="Genomic_DNA"/>
</dbReference>
<feature type="compositionally biased region" description="Basic residues" evidence="1">
    <location>
        <begin position="62"/>
        <end position="90"/>
    </location>
</feature>
<accession>A0A5P2BDY8</accession>
<sequence>MSGATRGSPPRISRFARLREPGGNSRHAHHAHGPVPDHAGPVRPGDEGVRHGAAPRWDGAGRRTRWPRRPRQLRSPRQLRRHRKGSRRMTAHTSTPAPASAPAPASSSTPPLVPPPDDPSHGDPAPGPDFITPVDNVFVRSHLGGCPDIDPAAWSLTVEGLVDRPLRLDLATLLALPSDHLTAVHECFGSPYRPDTPTRAVTNVEWTGLPLAALLDRAGPLPAARHVLFEGADTGSFQGEDGLSYVKDLPLETARRDVFLAHGMNGEPLRVRHGYPLRAVVPRMFGTNSVKWLTRVVLTDERPEHMFTTTLYTRTLPGYDTPQPVRALDVNSKILSPEQDARLPCTGRAFRGRTWSTTAVVRLDLSFDGGPWEPATLDVPGADPAWQAFSLHRTLAPGPHTVRSRATDAAGRVQPPPGARNSVHEVRFTVDAPASRPPHAYSPAAEE</sequence>
<evidence type="ECO:0000259" key="2">
    <source>
        <dbReference type="Pfam" id="PF00174"/>
    </source>
</evidence>
<dbReference type="AlphaFoldDB" id="A0A5P2BDY8"/>
<dbReference type="InterPro" id="IPR014756">
    <property type="entry name" value="Ig_E-set"/>
</dbReference>
<dbReference type="PANTHER" id="PTHR19372">
    <property type="entry name" value="SULFITE REDUCTASE"/>
    <property type="match status" value="1"/>
</dbReference>
<dbReference type="InterPro" id="IPR036374">
    <property type="entry name" value="OxRdtase_Mopterin-bd_sf"/>
</dbReference>
<reference evidence="3 4" key="1">
    <citation type="submission" date="2018-05" db="EMBL/GenBank/DDBJ databases">
        <title>Streptomyces venezuelae.</title>
        <authorList>
            <person name="Kim W."/>
            <person name="Lee N."/>
            <person name="Cho B.-K."/>
        </authorList>
    </citation>
    <scope>NUCLEOTIDE SEQUENCE [LARGE SCALE GENOMIC DNA]</scope>
    <source>
        <strain evidence="3 4">ATCC 14583</strain>
    </source>
</reference>
<dbReference type="GO" id="GO:0006790">
    <property type="term" value="P:sulfur compound metabolic process"/>
    <property type="evidence" value="ECO:0007669"/>
    <property type="project" value="TreeGrafter"/>
</dbReference>
<protein>
    <submittedName>
        <fullName evidence="3">Molybdopterin binding oxidoreductase</fullName>
    </submittedName>
</protein>
<name>A0A5P2BDY8_STRVZ</name>
<dbReference type="OrthoDB" id="9795587at2"/>